<dbReference type="EMBL" id="HBIK01027448">
    <property type="protein sequence ID" value="CAE0387896.1"/>
    <property type="molecule type" value="Transcribed_RNA"/>
</dbReference>
<proteinExistence type="predicted"/>
<name>A0A7S3NZ06_EUPCR</name>
<reference evidence="2" key="1">
    <citation type="submission" date="2021-01" db="EMBL/GenBank/DDBJ databases">
        <authorList>
            <person name="Corre E."/>
            <person name="Pelletier E."/>
            <person name="Niang G."/>
            <person name="Scheremetjew M."/>
            <person name="Finn R."/>
            <person name="Kale V."/>
            <person name="Holt S."/>
            <person name="Cochrane G."/>
            <person name="Meng A."/>
            <person name="Brown T."/>
            <person name="Cohen L."/>
        </authorList>
    </citation>
    <scope>NUCLEOTIDE SEQUENCE</scope>
    <source>
        <strain evidence="2">CT5</strain>
    </source>
</reference>
<sequence>MTEEEFMVMKQNLKDIDVRKNQLEALRKIVAMWKKNIMRRNSIQDYVEKARSKFKQVLTKNKVINQFKLALDKSEKKKAENPGNNLKPRRYSLKKRSSNKEERRDSIFSIDSQKSEYMDSVAGFSQIGFKGYSIDFLRKRFGLS</sequence>
<dbReference type="AlphaFoldDB" id="A0A7S3NZ06"/>
<evidence type="ECO:0000256" key="1">
    <source>
        <dbReference type="SAM" id="MobiDB-lite"/>
    </source>
</evidence>
<accession>A0A7S3NZ06</accession>
<gene>
    <name evidence="2" type="ORF">ECRA1380_LOCUS12868</name>
</gene>
<protein>
    <submittedName>
        <fullName evidence="2">Uncharacterized protein</fullName>
    </submittedName>
</protein>
<organism evidence="2">
    <name type="scientific">Euplotes crassus</name>
    <dbReference type="NCBI Taxonomy" id="5936"/>
    <lineage>
        <taxon>Eukaryota</taxon>
        <taxon>Sar</taxon>
        <taxon>Alveolata</taxon>
        <taxon>Ciliophora</taxon>
        <taxon>Intramacronucleata</taxon>
        <taxon>Spirotrichea</taxon>
        <taxon>Hypotrichia</taxon>
        <taxon>Euplotida</taxon>
        <taxon>Euplotidae</taxon>
        <taxon>Moneuplotes</taxon>
    </lineage>
</organism>
<feature type="region of interest" description="Disordered" evidence="1">
    <location>
        <begin position="74"/>
        <end position="107"/>
    </location>
</feature>
<feature type="compositionally biased region" description="Basic residues" evidence="1">
    <location>
        <begin position="87"/>
        <end position="97"/>
    </location>
</feature>
<evidence type="ECO:0000313" key="2">
    <source>
        <dbReference type="EMBL" id="CAE0387896.1"/>
    </source>
</evidence>